<feature type="domain" description="Capsule synthesis protein CapA" evidence="4">
    <location>
        <begin position="63"/>
        <end position="310"/>
    </location>
</feature>
<proteinExistence type="inferred from homology"/>
<dbReference type="AlphaFoldDB" id="A0A2T0Q6N2"/>
<evidence type="ECO:0000256" key="3">
    <source>
        <dbReference type="SAM" id="SignalP"/>
    </source>
</evidence>
<protein>
    <submittedName>
        <fullName evidence="5">Poly-gamma-glutamate synthesis protein (Capsule biosynthesis protein)</fullName>
    </submittedName>
</protein>
<feature type="compositionally biased region" description="Low complexity" evidence="2">
    <location>
        <begin position="372"/>
        <end position="390"/>
    </location>
</feature>
<evidence type="ECO:0000313" key="5">
    <source>
        <dbReference type="EMBL" id="PRX99451.1"/>
    </source>
</evidence>
<dbReference type="Gene3D" id="3.60.21.10">
    <property type="match status" value="1"/>
</dbReference>
<accession>A0A2T0Q6N2</accession>
<comment type="similarity">
    <text evidence="1">Belongs to the CapA family.</text>
</comment>
<evidence type="ECO:0000256" key="2">
    <source>
        <dbReference type="SAM" id="MobiDB-lite"/>
    </source>
</evidence>
<keyword evidence="6" id="KW-1185">Reference proteome</keyword>
<sequence length="402" mass="40658">MPPRPRTPRSRILCAAAAAGAVIALPACGAFGGAADDDADAAPSAAASSASPSPSEPAPEPFTIAFGGDVHFEGMLRQRLDEDPETAIGPVAEVLSEADLAVVNLETAITEGGTPADKEFVFRAPATALDALAAGGVDVASVANNHGMDYGVDGLYDTLAAAEDRGFPLIGIGEDADAAYAPHIAEVNGNTVAVIGVTQVMDDQYIPTWTATDTQPGMASAKPDYGLGGDERTLEAVRAAAEEADAVVVYLHWGLEGDNCPMQVQTDFAARLAEAGADVIVGGHAHRVNAGGYLGDAYVHYGLGNFVFYHGVGDGAETGVLRLTMQGDRVLDDEWLPGTVTGGIPVLAEDEAQISAALDRQAERLACTNLAAAPAGGSAGPSPSEATAAPVGTSAEPSAPAG</sequence>
<keyword evidence="3" id="KW-0732">Signal</keyword>
<dbReference type="CDD" id="cd07381">
    <property type="entry name" value="MPP_CapA"/>
    <property type="match status" value="1"/>
</dbReference>
<dbReference type="InterPro" id="IPR052169">
    <property type="entry name" value="CW_Biosynth-Accessory"/>
</dbReference>
<organism evidence="5 6">
    <name type="scientific">Allonocardiopsis opalescens</name>
    <dbReference type="NCBI Taxonomy" id="1144618"/>
    <lineage>
        <taxon>Bacteria</taxon>
        <taxon>Bacillati</taxon>
        <taxon>Actinomycetota</taxon>
        <taxon>Actinomycetes</taxon>
        <taxon>Streptosporangiales</taxon>
        <taxon>Allonocardiopsis</taxon>
    </lineage>
</organism>
<feature type="signal peptide" evidence="3">
    <location>
        <begin position="1"/>
        <end position="29"/>
    </location>
</feature>
<dbReference type="EMBL" id="PVZC01000003">
    <property type="protein sequence ID" value="PRX99451.1"/>
    <property type="molecule type" value="Genomic_DNA"/>
</dbReference>
<comment type="caution">
    <text evidence="5">The sequence shown here is derived from an EMBL/GenBank/DDBJ whole genome shotgun (WGS) entry which is preliminary data.</text>
</comment>
<dbReference type="InterPro" id="IPR029052">
    <property type="entry name" value="Metallo-depent_PP-like"/>
</dbReference>
<feature type="region of interest" description="Disordered" evidence="2">
    <location>
        <begin position="38"/>
        <end position="61"/>
    </location>
</feature>
<feature type="region of interest" description="Disordered" evidence="2">
    <location>
        <begin position="372"/>
        <end position="402"/>
    </location>
</feature>
<evidence type="ECO:0000313" key="6">
    <source>
        <dbReference type="Proteomes" id="UP000237846"/>
    </source>
</evidence>
<evidence type="ECO:0000256" key="1">
    <source>
        <dbReference type="ARBA" id="ARBA00005662"/>
    </source>
</evidence>
<feature type="compositionally biased region" description="Low complexity" evidence="2">
    <location>
        <begin position="41"/>
        <end position="53"/>
    </location>
</feature>
<gene>
    <name evidence="5" type="ORF">CLV72_10347</name>
</gene>
<feature type="chain" id="PRO_5015581298" evidence="3">
    <location>
        <begin position="30"/>
        <end position="402"/>
    </location>
</feature>
<reference evidence="5 6" key="1">
    <citation type="submission" date="2018-03" db="EMBL/GenBank/DDBJ databases">
        <title>Genomic Encyclopedia of Archaeal and Bacterial Type Strains, Phase II (KMG-II): from individual species to whole genera.</title>
        <authorList>
            <person name="Goeker M."/>
        </authorList>
    </citation>
    <scope>NUCLEOTIDE SEQUENCE [LARGE SCALE GENOMIC DNA]</scope>
    <source>
        <strain evidence="5 6">DSM 45601</strain>
    </source>
</reference>
<dbReference type="InterPro" id="IPR019079">
    <property type="entry name" value="Capsule_synth_CapA"/>
</dbReference>
<dbReference type="SMART" id="SM00854">
    <property type="entry name" value="PGA_cap"/>
    <property type="match status" value="1"/>
</dbReference>
<name>A0A2T0Q6N2_9ACTN</name>
<dbReference type="OrthoDB" id="9810718at2"/>
<dbReference type="Proteomes" id="UP000237846">
    <property type="component" value="Unassembled WGS sequence"/>
</dbReference>
<dbReference type="RefSeq" id="WP_106243915.1">
    <property type="nucleotide sequence ID" value="NZ_PVZC01000003.1"/>
</dbReference>
<dbReference type="PANTHER" id="PTHR33393:SF13">
    <property type="entry name" value="PGA BIOSYNTHESIS PROTEIN CAPA"/>
    <property type="match status" value="1"/>
</dbReference>
<dbReference type="SUPFAM" id="SSF56300">
    <property type="entry name" value="Metallo-dependent phosphatases"/>
    <property type="match status" value="1"/>
</dbReference>
<dbReference type="Pfam" id="PF09587">
    <property type="entry name" value="PGA_cap"/>
    <property type="match status" value="1"/>
</dbReference>
<evidence type="ECO:0000259" key="4">
    <source>
        <dbReference type="SMART" id="SM00854"/>
    </source>
</evidence>
<dbReference type="PANTHER" id="PTHR33393">
    <property type="entry name" value="POLYGLUTAMINE SYNTHESIS ACCESSORY PROTEIN RV0574C-RELATED"/>
    <property type="match status" value="1"/>
</dbReference>